<keyword evidence="2" id="KW-1185">Reference proteome</keyword>
<dbReference type="Proteomes" id="UP000434172">
    <property type="component" value="Unassembled WGS sequence"/>
</dbReference>
<name>A0A8H3ZHD2_9PEZI</name>
<comment type="caution">
    <text evidence="1">The sequence shown here is derived from an EMBL/GenBank/DDBJ whole genome shotgun (WGS) entry which is preliminary data.</text>
</comment>
<dbReference type="EMBL" id="WOWK01000098">
    <property type="protein sequence ID" value="KAF0319253.1"/>
    <property type="molecule type" value="Genomic_DNA"/>
</dbReference>
<evidence type="ECO:0008006" key="3">
    <source>
        <dbReference type="Google" id="ProtNLM"/>
    </source>
</evidence>
<dbReference type="InterPro" id="IPR032675">
    <property type="entry name" value="LRR_dom_sf"/>
</dbReference>
<evidence type="ECO:0000313" key="1">
    <source>
        <dbReference type="EMBL" id="KAF0319253.1"/>
    </source>
</evidence>
<dbReference type="OrthoDB" id="4847647at2759"/>
<sequence>MLIASSAPSLRPIKMLSLNDMPPEILEHICSYLMIPNFHARPWKHRLVRSSIPELVISEEYDQKRLLSFARKNPILYLLLPTPPAVICGHLYAREQTLDALRTTYYTTAESHVRKCYIGMQNVLRRTDSPANSPAVRYRVRKAAHLAGVTLPASLDADNIDSVVSNLVLARHPNIRELGLRGEARDLDQVGDLKRSDDGPLLPSLKSVFVKPLDEFELEEHSGTLGSSHITKLLNLGTKVTDIFIQNFWLRLTDDIASQHLTAITLRGVVSGANGIQKLLKNARGLRSFAYLAEIGDLFASDVIAELEEHCPALETLCLKFAHYQSHLGFASVGQRAPFSLRKFRHLRNIWIDNWSIINSIQEKPGPVTHPLNPQPHLWTSHWNEFFMSKLPESVERLHFHGCVYSCPNQLLVGQILSLTGALQDLAADHKSGNYPKLQEVAVEGTDEVELVRKALEDTGLRVLAKADKKPYLWF</sequence>
<proteinExistence type="predicted"/>
<gene>
    <name evidence="1" type="ORF">GQ607_013502</name>
</gene>
<dbReference type="AlphaFoldDB" id="A0A8H3ZHD2"/>
<organism evidence="1 2">
    <name type="scientific">Colletotrichum asianum</name>
    <dbReference type="NCBI Taxonomy" id="702518"/>
    <lineage>
        <taxon>Eukaryota</taxon>
        <taxon>Fungi</taxon>
        <taxon>Dikarya</taxon>
        <taxon>Ascomycota</taxon>
        <taxon>Pezizomycotina</taxon>
        <taxon>Sordariomycetes</taxon>
        <taxon>Hypocreomycetidae</taxon>
        <taxon>Glomerellales</taxon>
        <taxon>Glomerellaceae</taxon>
        <taxon>Colletotrichum</taxon>
        <taxon>Colletotrichum gloeosporioides species complex</taxon>
    </lineage>
</organism>
<accession>A0A8H3ZHD2</accession>
<reference evidence="1 2" key="1">
    <citation type="submission" date="2019-12" db="EMBL/GenBank/DDBJ databases">
        <title>A genome sequence resource for the geographically widespread anthracnose pathogen Colletotrichum asianum.</title>
        <authorList>
            <person name="Meng Y."/>
        </authorList>
    </citation>
    <scope>NUCLEOTIDE SEQUENCE [LARGE SCALE GENOMIC DNA]</scope>
    <source>
        <strain evidence="1 2">ICMP 18580</strain>
    </source>
</reference>
<protein>
    <recommendedName>
        <fullName evidence="3">F-box domain-containing protein</fullName>
    </recommendedName>
</protein>
<dbReference type="Gene3D" id="3.80.10.10">
    <property type="entry name" value="Ribonuclease Inhibitor"/>
    <property type="match status" value="1"/>
</dbReference>
<evidence type="ECO:0000313" key="2">
    <source>
        <dbReference type="Proteomes" id="UP000434172"/>
    </source>
</evidence>